<keyword evidence="4 7" id="KW-0274">FAD</keyword>
<dbReference type="GO" id="GO:0006457">
    <property type="term" value="P:protein folding"/>
    <property type="evidence" value="ECO:0007669"/>
    <property type="project" value="TreeGrafter"/>
</dbReference>
<keyword evidence="9" id="KW-1185">Reference proteome</keyword>
<dbReference type="PANTHER" id="PTHR22897">
    <property type="entry name" value="QUIESCIN Q6-RELATED SULFHYDRYL OXIDASE"/>
    <property type="match status" value="1"/>
</dbReference>
<dbReference type="SUPFAM" id="SSF69000">
    <property type="entry name" value="FAD-dependent thiol oxidase"/>
    <property type="match status" value="1"/>
</dbReference>
<keyword evidence="3" id="KW-0732">Signal</keyword>
<evidence type="ECO:0000256" key="4">
    <source>
        <dbReference type="ARBA" id="ARBA00022827"/>
    </source>
</evidence>
<organism evidence="9 10">
    <name type="scientific">Plectus sambesii</name>
    <dbReference type="NCBI Taxonomy" id="2011161"/>
    <lineage>
        <taxon>Eukaryota</taxon>
        <taxon>Metazoa</taxon>
        <taxon>Ecdysozoa</taxon>
        <taxon>Nematoda</taxon>
        <taxon>Chromadorea</taxon>
        <taxon>Plectida</taxon>
        <taxon>Plectina</taxon>
        <taxon>Plectoidea</taxon>
        <taxon>Plectidae</taxon>
        <taxon>Plectus</taxon>
    </lineage>
</organism>
<evidence type="ECO:0000256" key="5">
    <source>
        <dbReference type="ARBA" id="ARBA00023002"/>
    </source>
</evidence>
<reference evidence="10" key="1">
    <citation type="submission" date="2022-11" db="UniProtKB">
        <authorList>
            <consortium name="WormBaseParasite"/>
        </authorList>
    </citation>
    <scope>IDENTIFICATION</scope>
</reference>
<evidence type="ECO:0000256" key="7">
    <source>
        <dbReference type="RuleBase" id="RU371123"/>
    </source>
</evidence>
<evidence type="ECO:0000256" key="1">
    <source>
        <dbReference type="ARBA" id="ARBA00001974"/>
    </source>
</evidence>
<keyword evidence="6" id="KW-1015">Disulfide bond</keyword>
<protein>
    <recommendedName>
        <fullName evidence="7">Sulfhydryl oxidase</fullName>
        <ecNumber evidence="7">1.8.3.2</ecNumber>
    </recommendedName>
</protein>
<evidence type="ECO:0000313" key="9">
    <source>
        <dbReference type="Proteomes" id="UP000887566"/>
    </source>
</evidence>
<evidence type="ECO:0000256" key="6">
    <source>
        <dbReference type="ARBA" id="ARBA00023157"/>
    </source>
</evidence>
<evidence type="ECO:0000313" key="10">
    <source>
        <dbReference type="WBParaSite" id="PSAMB.scaffold2408size23382.g17695.t1"/>
    </source>
</evidence>
<dbReference type="InterPro" id="IPR017905">
    <property type="entry name" value="ERV/ALR_sulphydryl_oxidase"/>
</dbReference>
<dbReference type="InterPro" id="IPR036774">
    <property type="entry name" value="ERV/ALR_sulphydryl_oxid_sf"/>
</dbReference>
<accession>A0A914VSH5</accession>
<dbReference type="AlphaFoldDB" id="A0A914VSH5"/>
<dbReference type="PROSITE" id="PS51324">
    <property type="entry name" value="ERV_ALR"/>
    <property type="match status" value="1"/>
</dbReference>
<sequence>MRFSSFSTKAKWQHCRGSSKNFRGYTCGLWSTFHALTVQAYLDNIKNATFQPLHILHSIQGWVDNFFGCRHCRDHFMEMTEKTFPMKTKAKKSVDAILYLWKAHNVVNARLKGDDTEDPEFPKYQFPPNFLCSNCSSKSGTFDEKSVMEFMLNYYTAIKPHSPSDKEDARATFTP</sequence>
<evidence type="ECO:0000256" key="3">
    <source>
        <dbReference type="ARBA" id="ARBA00022729"/>
    </source>
</evidence>
<feature type="domain" description="ERV/ALR sulfhydryl oxidase" evidence="8">
    <location>
        <begin position="18"/>
        <end position="126"/>
    </location>
</feature>
<comment type="cofactor">
    <cofactor evidence="1 7">
        <name>FAD</name>
        <dbReference type="ChEBI" id="CHEBI:57692"/>
    </cofactor>
</comment>
<dbReference type="FunFam" id="1.20.120.310:FF:000005">
    <property type="entry name" value="Sulfhydryl oxidase"/>
    <property type="match status" value="1"/>
</dbReference>
<dbReference type="PANTHER" id="PTHR22897:SF8">
    <property type="entry name" value="SULFHYDRYL OXIDASE"/>
    <property type="match status" value="1"/>
</dbReference>
<dbReference type="InterPro" id="IPR039798">
    <property type="entry name" value="Sulfhydryl_oxidase"/>
</dbReference>
<dbReference type="GO" id="GO:0005615">
    <property type="term" value="C:extracellular space"/>
    <property type="evidence" value="ECO:0007669"/>
    <property type="project" value="TreeGrafter"/>
</dbReference>
<evidence type="ECO:0000259" key="8">
    <source>
        <dbReference type="PROSITE" id="PS51324"/>
    </source>
</evidence>
<dbReference type="WBParaSite" id="PSAMB.scaffold2408size23382.g17695.t1">
    <property type="protein sequence ID" value="PSAMB.scaffold2408size23382.g17695.t1"/>
    <property type="gene ID" value="PSAMB.scaffold2408size23382.g17695"/>
</dbReference>
<dbReference type="Pfam" id="PF04777">
    <property type="entry name" value="Evr1_Alr"/>
    <property type="match status" value="1"/>
</dbReference>
<dbReference type="GO" id="GO:0000139">
    <property type="term" value="C:Golgi membrane"/>
    <property type="evidence" value="ECO:0007669"/>
    <property type="project" value="TreeGrafter"/>
</dbReference>
<dbReference type="GO" id="GO:0003756">
    <property type="term" value="F:protein disulfide isomerase activity"/>
    <property type="evidence" value="ECO:0007669"/>
    <property type="project" value="TreeGrafter"/>
</dbReference>
<keyword evidence="2 7" id="KW-0285">Flavoprotein</keyword>
<dbReference type="Proteomes" id="UP000887566">
    <property type="component" value="Unplaced"/>
</dbReference>
<dbReference type="GO" id="GO:0016971">
    <property type="term" value="F:flavin-dependent sulfhydryl oxidase activity"/>
    <property type="evidence" value="ECO:0007669"/>
    <property type="project" value="InterPro"/>
</dbReference>
<proteinExistence type="predicted"/>
<keyword evidence="5 7" id="KW-0560">Oxidoreductase</keyword>
<dbReference type="Gene3D" id="1.20.120.310">
    <property type="entry name" value="ERV/ALR sulfhydryl oxidase domain"/>
    <property type="match status" value="1"/>
</dbReference>
<comment type="catalytic activity">
    <reaction evidence="7">
        <text>2 R'C(R)SH + O2 = R'C(R)S-S(R)CR' + H2O2</text>
        <dbReference type="Rhea" id="RHEA:17357"/>
        <dbReference type="ChEBI" id="CHEBI:15379"/>
        <dbReference type="ChEBI" id="CHEBI:16240"/>
        <dbReference type="ChEBI" id="CHEBI:16520"/>
        <dbReference type="ChEBI" id="CHEBI:17412"/>
        <dbReference type="EC" id="1.8.3.2"/>
    </reaction>
</comment>
<evidence type="ECO:0000256" key="2">
    <source>
        <dbReference type="ARBA" id="ARBA00022630"/>
    </source>
</evidence>
<dbReference type="EC" id="1.8.3.2" evidence="7"/>
<name>A0A914VSH5_9BILA</name>